<organism evidence="5 6">
    <name type="scientific">Rhodococcus erythropolis</name>
    <name type="common">Arthrobacter picolinophilus</name>
    <dbReference type="NCBI Taxonomy" id="1833"/>
    <lineage>
        <taxon>Bacteria</taxon>
        <taxon>Bacillati</taxon>
        <taxon>Actinomycetota</taxon>
        <taxon>Actinomycetes</taxon>
        <taxon>Mycobacteriales</taxon>
        <taxon>Nocardiaceae</taxon>
        <taxon>Rhodococcus</taxon>
        <taxon>Rhodococcus erythropolis group</taxon>
    </lineage>
</organism>
<evidence type="ECO:0000256" key="1">
    <source>
        <dbReference type="ARBA" id="ARBA00006930"/>
    </source>
</evidence>
<dbReference type="Gene3D" id="3.40.50.300">
    <property type="entry name" value="P-loop containing nucleotide triphosphate hydrolases"/>
    <property type="match status" value="1"/>
</dbReference>
<dbReference type="Pfam" id="PF13476">
    <property type="entry name" value="AAA_23"/>
    <property type="match status" value="1"/>
</dbReference>
<dbReference type="Proteomes" id="UP000502345">
    <property type="component" value="Chromosome"/>
</dbReference>
<evidence type="ECO:0000256" key="3">
    <source>
        <dbReference type="ARBA" id="ARBA00013368"/>
    </source>
</evidence>
<dbReference type="GO" id="GO:0006302">
    <property type="term" value="P:double-strand break repair"/>
    <property type="evidence" value="ECO:0007669"/>
    <property type="project" value="InterPro"/>
</dbReference>
<protein>
    <recommendedName>
        <fullName evidence="3">Nuclease SbcCD subunit C</fullName>
    </recommendedName>
</protein>
<proteinExistence type="inferred from homology"/>
<evidence type="ECO:0000256" key="2">
    <source>
        <dbReference type="ARBA" id="ARBA00011322"/>
    </source>
</evidence>
<accession>A0A6G9CXB3</accession>
<dbReference type="RefSeq" id="WP_225320088.1">
    <property type="nucleotide sequence ID" value="NZ_CP050124.1"/>
</dbReference>
<dbReference type="PANTHER" id="PTHR32114:SF2">
    <property type="entry name" value="ABC TRANSPORTER ABCH.3"/>
    <property type="match status" value="1"/>
</dbReference>
<dbReference type="GO" id="GO:0016887">
    <property type="term" value="F:ATP hydrolysis activity"/>
    <property type="evidence" value="ECO:0007669"/>
    <property type="project" value="InterPro"/>
</dbReference>
<dbReference type="EMBL" id="CP050124">
    <property type="protein sequence ID" value="QIP41492.1"/>
    <property type="molecule type" value="Genomic_DNA"/>
</dbReference>
<reference evidence="5 6" key="1">
    <citation type="submission" date="2020-03" db="EMBL/GenBank/DDBJ databases">
        <title>Screen low temperature-resistant strains for efficient degradation of petroleum hydrocarbons under the low temperature.</title>
        <authorList>
            <person name="Wang Y."/>
            <person name="Chen J."/>
        </authorList>
    </citation>
    <scope>NUCLEOTIDE SEQUENCE [LARGE SCALE GENOMIC DNA]</scope>
    <source>
        <strain evidence="5 6">KB1</strain>
    </source>
</reference>
<dbReference type="SUPFAM" id="SSF52540">
    <property type="entry name" value="P-loop containing nucleoside triphosphate hydrolases"/>
    <property type="match status" value="1"/>
</dbReference>
<evidence type="ECO:0000313" key="5">
    <source>
        <dbReference type="EMBL" id="QIP41492.1"/>
    </source>
</evidence>
<evidence type="ECO:0000259" key="4">
    <source>
        <dbReference type="Pfam" id="PF13476"/>
    </source>
</evidence>
<gene>
    <name evidence="5" type="ORF">G9444_4248</name>
</gene>
<dbReference type="InterPro" id="IPR027417">
    <property type="entry name" value="P-loop_NTPase"/>
</dbReference>
<comment type="subunit">
    <text evidence="2">Heterodimer of SbcC and SbcD.</text>
</comment>
<comment type="similarity">
    <text evidence="1">Belongs to the SMC family. SbcC subfamily.</text>
</comment>
<dbReference type="PANTHER" id="PTHR32114">
    <property type="entry name" value="ABC TRANSPORTER ABCH.3"/>
    <property type="match status" value="1"/>
</dbReference>
<dbReference type="InterPro" id="IPR038729">
    <property type="entry name" value="Rad50/SbcC_AAA"/>
</dbReference>
<name>A0A6G9CXB3_RHOER</name>
<evidence type="ECO:0000313" key="6">
    <source>
        <dbReference type="Proteomes" id="UP000502345"/>
    </source>
</evidence>
<sequence>MILDKLVLQNIGTFAGRHSIDLAPRSSNKPIILVGGLNGAGKTTFLESIHLALYGTLAQLNGRRTGSYENYLGGLIHRGTPASSSSSVELTFRAHQQGNEHTYRIARSWGEPQGPFANGWRSKLMVELIKRSRRRGLSMSRRSYLVG</sequence>
<feature type="domain" description="Rad50/SbcC-type AAA" evidence="4">
    <location>
        <begin position="5"/>
        <end position="105"/>
    </location>
</feature>
<dbReference type="AlphaFoldDB" id="A0A6G9CXB3"/>